<reference evidence="5 6" key="1">
    <citation type="submission" date="2020-07" db="EMBL/GenBank/DDBJ databases">
        <title>Genomic Encyclopedia of Type Strains, Phase IV (KMG-IV): sequencing the most valuable type-strain genomes for metagenomic binning, comparative biology and taxonomic classification.</title>
        <authorList>
            <person name="Goeker M."/>
        </authorList>
    </citation>
    <scope>NUCLEOTIDE SEQUENCE [LARGE SCALE GENOMIC DNA]</scope>
    <source>
        <strain evidence="5 6">DSM 45533</strain>
    </source>
</reference>
<dbReference type="AlphaFoldDB" id="A0A7W0HV27"/>
<gene>
    <name evidence="5" type="ORF">HNR30_007742</name>
</gene>
<dbReference type="Pfam" id="PF13416">
    <property type="entry name" value="SBP_bac_8"/>
    <property type="match status" value="1"/>
</dbReference>
<evidence type="ECO:0000256" key="3">
    <source>
        <dbReference type="ARBA" id="ARBA00022729"/>
    </source>
</evidence>
<accession>A0A7W0HV27</accession>
<dbReference type="GO" id="GO:0042956">
    <property type="term" value="P:maltodextrin transmembrane transport"/>
    <property type="evidence" value="ECO:0007669"/>
    <property type="project" value="TreeGrafter"/>
</dbReference>
<keyword evidence="2" id="KW-0813">Transport</keyword>
<proteinExistence type="inferred from homology"/>
<feature type="chain" id="PRO_5039056988" evidence="4">
    <location>
        <begin position="21"/>
        <end position="452"/>
    </location>
</feature>
<evidence type="ECO:0000256" key="2">
    <source>
        <dbReference type="ARBA" id="ARBA00022448"/>
    </source>
</evidence>
<dbReference type="GO" id="GO:1901982">
    <property type="term" value="F:maltose binding"/>
    <property type="evidence" value="ECO:0007669"/>
    <property type="project" value="TreeGrafter"/>
</dbReference>
<evidence type="ECO:0000313" key="6">
    <source>
        <dbReference type="Proteomes" id="UP000530928"/>
    </source>
</evidence>
<dbReference type="GO" id="GO:0055052">
    <property type="term" value="C:ATP-binding cassette (ABC) transporter complex, substrate-binding subunit-containing"/>
    <property type="evidence" value="ECO:0007669"/>
    <property type="project" value="TreeGrafter"/>
</dbReference>
<feature type="signal peptide" evidence="4">
    <location>
        <begin position="1"/>
        <end position="20"/>
    </location>
</feature>
<dbReference type="RefSeq" id="WP_312894947.1">
    <property type="nucleotide sequence ID" value="NZ_BAABAM010000007.1"/>
</dbReference>
<comment type="similarity">
    <text evidence="1">Belongs to the bacterial solute-binding protein 1 family.</text>
</comment>
<dbReference type="Proteomes" id="UP000530928">
    <property type="component" value="Unassembled WGS sequence"/>
</dbReference>
<sequence>MRLTPLAAAGLMALALTACTAGKAPAPTLGAQAKPTTTGSEPVAAALPPATLELWHGFSADSEVKAFEEAIAGFTKKFPQIKVVAKKGIQDDQITAAVRSGKAPDLAASFTTDNVAQWCKSGAFQDLTEVIKADGIDLNVLPATSRSYTEFEGKRCTMPLLADAYGMFYNTDLMKGEQPPKTLTELTELTKKLTVRDANGDIKVAGFIPSFQYYENSASHMAPMTGAKWYNEDGTSAIGSDPAWKQLMTWQKELVDWYGYDKLEKFRKGLGDEWGAEHPFFKGKVAMILDGEWRLGMIAANPEATKDLKFGTAPLPVADDKPDLHGSGFTAGTVIGVPKGAKNPQHAWELLKYLTTDTEGLVTLSNKLRNVPTTKDAAASPDLLVDDNFKTFIDIFNHPKTTTVPASVNSVFNQAEVQNLLVQWEAGKVKDLDAAMAQVDKRINDKLKLAGG</sequence>
<dbReference type="PROSITE" id="PS51257">
    <property type="entry name" value="PROKAR_LIPOPROTEIN"/>
    <property type="match status" value="1"/>
</dbReference>
<keyword evidence="6" id="KW-1185">Reference proteome</keyword>
<keyword evidence="5" id="KW-0762">Sugar transport</keyword>
<organism evidence="5 6">
    <name type="scientific">Nonomuraea soli</name>
    <dbReference type="NCBI Taxonomy" id="1032476"/>
    <lineage>
        <taxon>Bacteria</taxon>
        <taxon>Bacillati</taxon>
        <taxon>Actinomycetota</taxon>
        <taxon>Actinomycetes</taxon>
        <taxon>Streptosporangiales</taxon>
        <taxon>Streptosporangiaceae</taxon>
        <taxon>Nonomuraea</taxon>
    </lineage>
</organism>
<dbReference type="GO" id="GO:0015768">
    <property type="term" value="P:maltose transport"/>
    <property type="evidence" value="ECO:0007669"/>
    <property type="project" value="TreeGrafter"/>
</dbReference>
<dbReference type="CDD" id="cd14748">
    <property type="entry name" value="PBP2_UgpB"/>
    <property type="match status" value="1"/>
</dbReference>
<dbReference type="EMBL" id="JACDUR010000008">
    <property type="protein sequence ID" value="MBA2896351.1"/>
    <property type="molecule type" value="Genomic_DNA"/>
</dbReference>
<dbReference type="SUPFAM" id="SSF53850">
    <property type="entry name" value="Periplasmic binding protein-like II"/>
    <property type="match status" value="1"/>
</dbReference>
<dbReference type="InterPro" id="IPR006059">
    <property type="entry name" value="SBP"/>
</dbReference>
<keyword evidence="3 4" id="KW-0732">Signal</keyword>
<evidence type="ECO:0000313" key="5">
    <source>
        <dbReference type="EMBL" id="MBA2896351.1"/>
    </source>
</evidence>
<evidence type="ECO:0000256" key="4">
    <source>
        <dbReference type="SAM" id="SignalP"/>
    </source>
</evidence>
<dbReference type="PANTHER" id="PTHR30061">
    <property type="entry name" value="MALTOSE-BINDING PERIPLASMIC PROTEIN"/>
    <property type="match status" value="1"/>
</dbReference>
<name>A0A7W0HV27_9ACTN</name>
<comment type="caution">
    <text evidence="5">The sequence shown here is derived from an EMBL/GenBank/DDBJ whole genome shotgun (WGS) entry which is preliminary data.</text>
</comment>
<evidence type="ECO:0000256" key="1">
    <source>
        <dbReference type="ARBA" id="ARBA00008520"/>
    </source>
</evidence>
<dbReference type="Gene3D" id="3.40.190.10">
    <property type="entry name" value="Periplasmic binding protein-like II"/>
    <property type="match status" value="2"/>
</dbReference>
<dbReference type="PANTHER" id="PTHR30061:SF50">
    <property type="entry name" value="MALTOSE_MALTODEXTRIN-BINDING PERIPLASMIC PROTEIN"/>
    <property type="match status" value="1"/>
</dbReference>
<protein>
    <submittedName>
        <fullName evidence="5">Multiple sugar transport system substrate-binding protein</fullName>
    </submittedName>
</protein>